<evidence type="ECO:0000256" key="2">
    <source>
        <dbReference type="SAM" id="Phobius"/>
    </source>
</evidence>
<dbReference type="EMBL" id="JANPWB010000016">
    <property type="protein sequence ID" value="KAJ1085765.1"/>
    <property type="molecule type" value="Genomic_DNA"/>
</dbReference>
<evidence type="ECO:0000313" key="4">
    <source>
        <dbReference type="Proteomes" id="UP001066276"/>
    </source>
</evidence>
<sequence length="433" mass="49187">MDKSPYTMSKFGLEYKDSLHSKQKGCWSYLKYFFLFTSLIQSLIILGLVLFMVYGNPQISNESHLQEKERSAHDMNRQIMGFKAQMANMSRLLNATRREADQSRLLQQSAQRFMGVLNHTNAALRTENMQLRMLTMSCRTAINTATKCEQQMKELNLTCSAEKLQLREEKHHLAMNQLAAIHNCTTGKQTLVQAADTATAERESFHKQMLALREEKRALSDQLNQFKASCSAIDDRFQAELKQLERNFNAAVQKAMPNQAVSPFQLSPHVNPLGQDCRPITAELTNFVKDSVNRLNTHVSSVIAENSLLRTQQTQDKSQLDECQRTKESMVTETKAAVQRQQARCDAEMSLIYKEKENLKREKEELGRRFGETGQALQAAQIQLTAKTKEAERCIKMPLNTGTGMRPVGVNLNDLNEQISKILGDKTKNPASF</sequence>
<comment type="caution">
    <text evidence="3">The sequence shown here is derived from an EMBL/GenBank/DDBJ whole genome shotgun (WGS) entry which is preliminary data.</text>
</comment>
<dbReference type="Pfam" id="PF06637">
    <property type="entry name" value="PV-1"/>
    <property type="match status" value="1"/>
</dbReference>
<reference evidence="3" key="1">
    <citation type="journal article" date="2022" name="bioRxiv">
        <title>Sequencing and chromosome-scale assembly of the giantPleurodeles waltlgenome.</title>
        <authorList>
            <person name="Brown T."/>
            <person name="Elewa A."/>
            <person name="Iarovenko S."/>
            <person name="Subramanian E."/>
            <person name="Araus A.J."/>
            <person name="Petzold A."/>
            <person name="Susuki M."/>
            <person name="Suzuki K.-i.T."/>
            <person name="Hayashi T."/>
            <person name="Toyoda A."/>
            <person name="Oliveira C."/>
            <person name="Osipova E."/>
            <person name="Leigh N.D."/>
            <person name="Simon A."/>
            <person name="Yun M.H."/>
        </authorList>
    </citation>
    <scope>NUCLEOTIDE SEQUENCE</scope>
    <source>
        <strain evidence="3">20211129_DDA</strain>
        <tissue evidence="3">Liver</tissue>
    </source>
</reference>
<keyword evidence="1" id="KW-0175">Coiled coil</keyword>
<feature type="coiled-coil region" evidence="1">
    <location>
        <begin position="209"/>
        <end position="254"/>
    </location>
</feature>
<evidence type="ECO:0000313" key="3">
    <source>
        <dbReference type="EMBL" id="KAJ1085765.1"/>
    </source>
</evidence>
<name>A0AAV7L5T2_PLEWA</name>
<dbReference type="Proteomes" id="UP001066276">
    <property type="component" value="Chromosome 12"/>
</dbReference>
<feature type="transmembrane region" description="Helical" evidence="2">
    <location>
        <begin position="32"/>
        <end position="54"/>
    </location>
</feature>
<evidence type="ECO:0000256" key="1">
    <source>
        <dbReference type="SAM" id="Coils"/>
    </source>
</evidence>
<dbReference type="GO" id="GO:0002693">
    <property type="term" value="P:positive regulation of cellular extravasation"/>
    <property type="evidence" value="ECO:0007669"/>
    <property type="project" value="TreeGrafter"/>
</dbReference>
<gene>
    <name evidence="3" type="ORF">NDU88_005890</name>
</gene>
<evidence type="ECO:0008006" key="5">
    <source>
        <dbReference type="Google" id="ProtNLM"/>
    </source>
</evidence>
<dbReference type="GO" id="GO:0043114">
    <property type="term" value="P:regulation of vascular permeability"/>
    <property type="evidence" value="ECO:0007669"/>
    <property type="project" value="TreeGrafter"/>
</dbReference>
<keyword evidence="4" id="KW-1185">Reference proteome</keyword>
<dbReference type="PANTHER" id="PTHR21687:SF5">
    <property type="entry name" value="PLASMALEMMA VESICLE-ASSOCIATED PROTEIN"/>
    <property type="match status" value="1"/>
</dbReference>
<dbReference type="InterPro" id="IPR009538">
    <property type="entry name" value="PV-1"/>
</dbReference>
<protein>
    <recommendedName>
        <fullName evidence="5">Plasmalemma vesicle-associated protein</fullName>
    </recommendedName>
</protein>
<keyword evidence="2" id="KW-1133">Transmembrane helix</keyword>
<proteinExistence type="predicted"/>
<accession>A0AAV7L5T2</accession>
<dbReference type="PANTHER" id="PTHR21687">
    <property type="entry name" value="PLASMALEMMA VESICLE-ASSOCIATED PROTEIN"/>
    <property type="match status" value="1"/>
</dbReference>
<keyword evidence="2" id="KW-0472">Membrane</keyword>
<organism evidence="3 4">
    <name type="scientific">Pleurodeles waltl</name>
    <name type="common">Iberian ribbed newt</name>
    <dbReference type="NCBI Taxonomy" id="8319"/>
    <lineage>
        <taxon>Eukaryota</taxon>
        <taxon>Metazoa</taxon>
        <taxon>Chordata</taxon>
        <taxon>Craniata</taxon>
        <taxon>Vertebrata</taxon>
        <taxon>Euteleostomi</taxon>
        <taxon>Amphibia</taxon>
        <taxon>Batrachia</taxon>
        <taxon>Caudata</taxon>
        <taxon>Salamandroidea</taxon>
        <taxon>Salamandridae</taxon>
        <taxon>Pleurodelinae</taxon>
        <taxon>Pleurodeles</taxon>
    </lineage>
</organism>
<keyword evidence="2" id="KW-0812">Transmembrane</keyword>
<dbReference type="AlphaFoldDB" id="A0AAV7L5T2"/>